<dbReference type="CDD" id="cd09083">
    <property type="entry name" value="EEP-1"/>
    <property type="match status" value="1"/>
</dbReference>
<dbReference type="CDD" id="cd01089">
    <property type="entry name" value="PA2G4-like"/>
    <property type="match status" value="1"/>
</dbReference>
<feature type="region of interest" description="Disordered" evidence="6">
    <location>
        <begin position="1241"/>
        <end position="1268"/>
    </location>
</feature>
<dbReference type="FunFam" id="1.10.10.10:FF:000029">
    <property type="entry name" value="Proliferation-associated 2G4, a"/>
    <property type="match status" value="1"/>
</dbReference>
<dbReference type="SUPFAM" id="SSF46785">
    <property type="entry name" value="Winged helix' DNA-binding domain"/>
    <property type="match status" value="1"/>
</dbReference>
<proteinExistence type="inferred from homology"/>
<dbReference type="CDD" id="cd15535">
    <property type="entry name" value="PHD1_Rco1"/>
    <property type="match status" value="1"/>
</dbReference>
<keyword evidence="3 5" id="KW-0863">Zinc-finger</keyword>
<feature type="region of interest" description="Disordered" evidence="6">
    <location>
        <begin position="1007"/>
        <end position="1200"/>
    </location>
</feature>
<protein>
    <recommendedName>
        <fullName evidence="8">PHD-type domain-containing protein</fullName>
    </recommendedName>
</protein>
<dbReference type="GO" id="GO:0006357">
    <property type="term" value="P:regulation of transcription by RNA polymerase II"/>
    <property type="evidence" value="ECO:0007669"/>
    <property type="project" value="TreeGrafter"/>
</dbReference>
<dbReference type="InterPro" id="IPR036691">
    <property type="entry name" value="Endo/exonu/phosph_ase_sf"/>
</dbReference>
<sequence length="1754" mass="192039">MVPTTILLTTLLAFIMKVHAATLPIRILTHNIRYAANPPSTGEKPWSTRKQLILNELHYNTLHNPEAFICLQEVLNEQLVDIMAVLGNEWAYIGVGRDDGKTKGEYGPVIYRKAVWELVKWQTVWLNEDGAVGKKGWDAGSVRVVTIGTFKHVESKKILVGMSTHFDNAGAVSRRQSAKIVQDIVANVTSPSNPSDARLPFFIAGDLNSQTSGEAYKILNDKGSALQDAKELARWKYGDEYTFTGDYTLANPDTITKYKVAADISQKVLKEVSGWIAADASIVELCERGDKLLDEEVAKVYKGKKVPKGIGHCTTISPSAYITPYTPLKSDPEEAAVTLKEGEVIKIQLGAQIDGFCAIVCDNVIVGSSGEVTGREADLVLATHYANELLLRLMVPPGLVSQGDEEEQKKAAAKKPYTQSQMTNMLEKVVKAYGCNLVESTTIWLFDHNEIESKKKIILAPGEGVKGDGLPEVGEVWGVEMGVSLGSGKVKNNGNRTTLHRRTATTYQLKRPTSRGLLSEVVKKFGTFPFSLRQLEDEKAAKVGVVECVRAGVLRQYEVVVDKDNQPVARLFSTVAINKNGMQRLAQPPALDTSKYKSDKKIEDEEILKILEQPIGKTSTKKNKKKKKKPAKKAATEGAAEDEEESDEDLQASASRCDNWFPRPSPTLILVPYRPTNIGHGIAACKILAYDVNFAMPALRKSARERDFRGQQRSSTTPYASPTGTPSEAPSEKKQRSITEWTEPQPQTLAPSFEEHGFARHGVLENMAPLGVPPKAKDRQRARALDGPPPRHSLLGRVNMAYGDEVASTPEVTPAPELEPDDSERQEEDEVQPALLPLEDEEDDDYEPSKTKKKVKVSKTPVRGKTPVQSKTPVNGKIPLAKNGYSKSAFVSASPAVRAISMSEPVEAATQRIQIAVNDAISKANSIAGKRYVGIALKRAFEKSRADPKLAEAMDAVIHERCTSEQGHVFRKFIKEVKHEERMKLNLGKGERYDEQVTVKRGSSYLSQRASSEIVPDDSASAADDYQDEHLTNPNGSATNDTHTALQSALDQDSSQAPPHPFSTAPALPATDTSAESTPRMPSKSPRKRPNSNGHLGPDPAMDNDGGLSTTVHTPAARTPDTGGSESELSDVNEEIVQKGPPEPVQANGKGAAPVPAAASKKGKNVAHARAAKKAKGNVGKLFGKHANKQQPPTAEQRAEDDRIYEMRKAMVEEQPLRQFEHIRPPISDVRFDDEILETESLTESQIAVGPPVDSDQPRRAGRMPNHGTKRLREDSLRYSSPLFESATATRPSTPAVGPVPKRIKLTNGQGARTKRSPVKNREAGPIAGVAFIGGGGSRQLGPDDNNPNSPQSESDDFCSACRGAGEFVCCENCPRVFHLLCCDPPRIQVPDGAFYCYECNAKFVTSDESAESYPSLGPLFKALERTNPRAFALPRDIQNHFEGVSARPDGSYSEEVKKFPLPKNSGYGYQKPEYTKVLDSDHKVILCTQCGVSSGQKRQLLKCDFCHAYWHLDCIDPPLANPPHISLEACQRDAWKCPRHIDHDLRSGLLVQNDLNAPAQNVEMADAAPVVRVARKVRVRKQVEYVEPTFSRGMRNNGLIEITNDPDDDTDGEGNYVFGDNESKDINSKIFRVPEKGVILDFVSKVKSGRVAKKYEARKAADAAAQRKASVQNYLAHTIEQQQTALHLLQLAKKEPDISLGEGQITALVFGLTSEAPPDVITAMSNTAPPPPTAEERAQLAMLQQLIQRRLGA</sequence>
<dbReference type="InterPro" id="IPR013083">
    <property type="entry name" value="Znf_RING/FYVE/PHD"/>
</dbReference>
<dbReference type="InterPro" id="IPR036005">
    <property type="entry name" value="Creatinase/aminopeptidase-like"/>
</dbReference>
<dbReference type="EMBL" id="ML975304">
    <property type="protein sequence ID" value="KAF1834318.1"/>
    <property type="molecule type" value="Genomic_DNA"/>
</dbReference>
<dbReference type="GO" id="GO:0032221">
    <property type="term" value="C:Rpd3S complex"/>
    <property type="evidence" value="ECO:0007669"/>
    <property type="project" value="TreeGrafter"/>
</dbReference>
<keyword evidence="2" id="KW-0479">Metal-binding</keyword>
<dbReference type="SUPFAM" id="SSF55920">
    <property type="entry name" value="Creatinase/aminopeptidase"/>
    <property type="match status" value="1"/>
</dbReference>
<feature type="region of interest" description="Disordered" evidence="6">
    <location>
        <begin position="768"/>
        <end position="875"/>
    </location>
</feature>
<organism evidence="9 10">
    <name type="scientific">Decorospora gaudefroyi</name>
    <dbReference type="NCBI Taxonomy" id="184978"/>
    <lineage>
        <taxon>Eukaryota</taxon>
        <taxon>Fungi</taxon>
        <taxon>Dikarya</taxon>
        <taxon>Ascomycota</taxon>
        <taxon>Pezizomycotina</taxon>
        <taxon>Dothideomycetes</taxon>
        <taxon>Pleosporomycetidae</taxon>
        <taxon>Pleosporales</taxon>
        <taxon>Pleosporineae</taxon>
        <taxon>Pleosporaceae</taxon>
        <taxon>Decorospora</taxon>
    </lineage>
</organism>
<dbReference type="CDD" id="cd15534">
    <property type="entry name" value="PHD2_PHF12_Rco1"/>
    <property type="match status" value="1"/>
</dbReference>
<feature type="compositionally biased region" description="Basic residues" evidence="6">
    <location>
        <begin position="1161"/>
        <end position="1176"/>
    </location>
</feature>
<evidence type="ECO:0000313" key="10">
    <source>
        <dbReference type="Proteomes" id="UP000800040"/>
    </source>
</evidence>
<evidence type="ECO:0000256" key="2">
    <source>
        <dbReference type="ARBA" id="ARBA00022723"/>
    </source>
</evidence>
<evidence type="ECO:0000256" key="1">
    <source>
        <dbReference type="ARBA" id="ARBA00007319"/>
    </source>
</evidence>
<dbReference type="Pfam" id="PF00628">
    <property type="entry name" value="PHD"/>
    <property type="match status" value="1"/>
</dbReference>
<keyword evidence="4" id="KW-0862">Zinc</keyword>
<dbReference type="InterPro" id="IPR052819">
    <property type="entry name" value="Chromatin_regulatory_protein"/>
</dbReference>
<feature type="signal peptide" evidence="7">
    <location>
        <begin position="1"/>
        <end position="20"/>
    </location>
</feature>
<evidence type="ECO:0000256" key="5">
    <source>
        <dbReference type="PROSITE-ProRule" id="PRU00146"/>
    </source>
</evidence>
<dbReference type="Gene3D" id="3.90.230.10">
    <property type="entry name" value="Creatinase/methionine aminopeptidase superfamily"/>
    <property type="match status" value="1"/>
</dbReference>
<dbReference type="InterPro" id="IPR001965">
    <property type="entry name" value="Znf_PHD"/>
</dbReference>
<dbReference type="PANTHER" id="PTHR47636">
    <property type="entry name" value="TRANSCRIPTIONAL REGULATORY PROTEIN RCO1"/>
    <property type="match status" value="1"/>
</dbReference>
<feature type="compositionally biased region" description="Polar residues" evidence="6">
    <location>
        <begin position="738"/>
        <end position="748"/>
    </location>
</feature>
<feature type="compositionally biased region" description="Basic residues" evidence="6">
    <location>
        <begin position="619"/>
        <end position="632"/>
    </location>
</feature>
<evidence type="ECO:0000313" key="9">
    <source>
        <dbReference type="EMBL" id="KAF1834318.1"/>
    </source>
</evidence>
<dbReference type="Gene3D" id="3.30.40.10">
    <property type="entry name" value="Zinc/RING finger domain, C3HC4 (zinc finger)"/>
    <property type="match status" value="2"/>
</dbReference>
<dbReference type="FunFam" id="3.30.40.10:FF:000748">
    <property type="entry name" value="PHD finger domain protein, putative"/>
    <property type="match status" value="1"/>
</dbReference>
<dbReference type="SUPFAM" id="SSF56219">
    <property type="entry name" value="DNase I-like"/>
    <property type="match status" value="1"/>
</dbReference>
<feature type="region of interest" description="Disordered" evidence="6">
    <location>
        <begin position="618"/>
        <end position="658"/>
    </location>
</feature>
<evidence type="ECO:0000256" key="7">
    <source>
        <dbReference type="SAM" id="SignalP"/>
    </source>
</evidence>
<dbReference type="SUPFAM" id="SSF57903">
    <property type="entry name" value="FYVE/PHD zinc finger"/>
    <property type="match status" value="2"/>
</dbReference>
<dbReference type="FunFam" id="3.90.230.10:FF:000016">
    <property type="entry name" value="Putative curved dna-binding protein"/>
    <property type="match status" value="1"/>
</dbReference>
<accession>A0A6A5KAK1</accession>
<dbReference type="PANTHER" id="PTHR47636:SF1">
    <property type="entry name" value="TRANSCRIPTIONAL REGULATORY PROTEIN RCO1"/>
    <property type="match status" value="1"/>
</dbReference>
<dbReference type="OrthoDB" id="5876363at2759"/>
<feature type="domain" description="PHD-type" evidence="8">
    <location>
        <begin position="1356"/>
        <end position="1403"/>
    </location>
</feature>
<feature type="compositionally biased region" description="Acidic residues" evidence="6">
    <location>
        <begin position="639"/>
        <end position="650"/>
    </location>
</feature>
<comment type="similarity">
    <text evidence="1">Belongs to the peptidase M24 family.</text>
</comment>
<dbReference type="PROSITE" id="PS50016">
    <property type="entry name" value="ZF_PHD_2"/>
    <property type="match status" value="1"/>
</dbReference>
<reference evidence="9" key="1">
    <citation type="submission" date="2020-01" db="EMBL/GenBank/DDBJ databases">
        <authorList>
            <consortium name="DOE Joint Genome Institute"/>
            <person name="Haridas S."/>
            <person name="Albert R."/>
            <person name="Binder M."/>
            <person name="Bloem J."/>
            <person name="Labutti K."/>
            <person name="Salamov A."/>
            <person name="Andreopoulos B."/>
            <person name="Baker S.E."/>
            <person name="Barry K."/>
            <person name="Bills G."/>
            <person name="Bluhm B.H."/>
            <person name="Cannon C."/>
            <person name="Castanera R."/>
            <person name="Culley D.E."/>
            <person name="Daum C."/>
            <person name="Ezra D."/>
            <person name="Gonzalez J.B."/>
            <person name="Henrissat B."/>
            <person name="Kuo A."/>
            <person name="Liang C."/>
            <person name="Lipzen A."/>
            <person name="Lutzoni F."/>
            <person name="Magnuson J."/>
            <person name="Mondo S."/>
            <person name="Nolan M."/>
            <person name="Ohm R."/>
            <person name="Pangilinan J."/>
            <person name="Park H.-J."/>
            <person name="Ramirez L."/>
            <person name="Alfaro M."/>
            <person name="Sun H."/>
            <person name="Tritt A."/>
            <person name="Yoshinaga Y."/>
            <person name="Zwiers L.-H."/>
            <person name="Turgeon B.G."/>
            <person name="Goodwin S.B."/>
            <person name="Spatafora J.W."/>
            <person name="Crous P.W."/>
            <person name="Grigoriev I.V."/>
        </authorList>
    </citation>
    <scope>NUCLEOTIDE SEQUENCE</scope>
    <source>
        <strain evidence="9">P77</strain>
    </source>
</reference>
<feature type="region of interest" description="Disordered" evidence="6">
    <location>
        <begin position="1333"/>
        <end position="1356"/>
    </location>
</feature>
<dbReference type="InterPro" id="IPR019787">
    <property type="entry name" value="Znf_PHD-finger"/>
</dbReference>
<evidence type="ECO:0000259" key="8">
    <source>
        <dbReference type="PROSITE" id="PS50016"/>
    </source>
</evidence>
<dbReference type="Gene3D" id="1.10.10.10">
    <property type="entry name" value="Winged helix-like DNA-binding domain superfamily/Winged helix DNA-binding domain"/>
    <property type="match status" value="1"/>
</dbReference>
<dbReference type="GO" id="GO:0008270">
    <property type="term" value="F:zinc ion binding"/>
    <property type="evidence" value="ECO:0007669"/>
    <property type="project" value="UniProtKB-KW"/>
</dbReference>
<evidence type="ECO:0000256" key="4">
    <source>
        <dbReference type="ARBA" id="ARBA00022833"/>
    </source>
</evidence>
<dbReference type="SMART" id="SM00249">
    <property type="entry name" value="PHD"/>
    <property type="match status" value="2"/>
</dbReference>
<feature type="compositionally biased region" description="Polar residues" evidence="6">
    <location>
        <begin position="711"/>
        <end position="728"/>
    </location>
</feature>
<keyword evidence="7" id="KW-0732">Signal</keyword>
<feature type="chain" id="PRO_5025447687" description="PHD-type domain-containing protein" evidence="7">
    <location>
        <begin position="21"/>
        <end position="1754"/>
    </location>
</feature>
<dbReference type="InterPro" id="IPR036390">
    <property type="entry name" value="WH_DNA-bd_sf"/>
</dbReference>
<name>A0A6A5KAK1_9PLEO</name>
<evidence type="ECO:0000256" key="6">
    <source>
        <dbReference type="SAM" id="MobiDB-lite"/>
    </source>
</evidence>
<dbReference type="InterPro" id="IPR011011">
    <property type="entry name" value="Znf_FYVE_PHD"/>
</dbReference>
<feature type="compositionally biased region" description="Acidic residues" evidence="6">
    <location>
        <begin position="818"/>
        <end position="831"/>
    </location>
</feature>
<dbReference type="PROSITE" id="PS01359">
    <property type="entry name" value="ZF_PHD_1"/>
    <property type="match status" value="1"/>
</dbReference>
<dbReference type="Proteomes" id="UP000800040">
    <property type="component" value="Unassembled WGS sequence"/>
</dbReference>
<dbReference type="InterPro" id="IPR019786">
    <property type="entry name" value="Zinc_finger_PHD-type_CS"/>
</dbReference>
<evidence type="ECO:0000256" key="3">
    <source>
        <dbReference type="ARBA" id="ARBA00022771"/>
    </source>
</evidence>
<dbReference type="InterPro" id="IPR036388">
    <property type="entry name" value="WH-like_DNA-bd_sf"/>
</dbReference>
<feature type="region of interest" description="Disordered" evidence="6">
    <location>
        <begin position="703"/>
        <end position="748"/>
    </location>
</feature>
<gene>
    <name evidence="9" type="ORF">BDW02DRAFT_498617</name>
</gene>
<feature type="compositionally biased region" description="Polar residues" evidence="6">
    <location>
        <begin position="1032"/>
        <end position="1057"/>
    </location>
</feature>
<keyword evidence="10" id="KW-1185">Reference proteome</keyword>
<feature type="compositionally biased region" description="Basic and acidic residues" evidence="6">
    <location>
        <begin position="775"/>
        <end position="784"/>
    </location>
</feature>